<dbReference type="RefSeq" id="WP_225673761.1">
    <property type="nucleotide sequence ID" value="NZ_JAEDAH010000042.1"/>
</dbReference>
<dbReference type="SUPFAM" id="SSF46689">
    <property type="entry name" value="Homeodomain-like"/>
    <property type="match status" value="1"/>
</dbReference>
<dbReference type="InterPro" id="IPR009057">
    <property type="entry name" value="Homeodomain-like_sf"/>
</dbReference>
<dbReference type="Pfam" id="PF22604">
    <property type="entry name" value="TetR_HI_0893_C"/>
    <property type="match status" value="1"/>
</dbReference>
<evidence type="ECO:0000259" key="3">
    <source>
        <dbReference type="PROSITE" id="PS50977"/>
    </source>
</evidence>
<protein>
    <submittedName>
        <fullName evidence="4">TetR/AcrR family transcriptional regulator</fullName>
    </submittedName>
</protein>
<sequence>MDKRRNILEATSDLIAGQGLQNCPMSMIAKHAGCGAGTIYRYFETKEDLVLALFTELSNDMAESCLQGYDESSCIKQRFFTFWGNFYRFMHETPRNQTLIEQLSACPAISQELRDQAMDKVIHAGNKLMDDGKAQLLIKNMPNEILKTMTFGSLMMISKKQHMMPDMFPEPVSEQDLLTMCWDAVKA</sequence>
<feature type="DNA-binding region" description="H-T-H motif" evidence="2">
    <location>
        <begin position="24"/>
        <end position="43"/>
    </location>
</feature>
<dbReference type="PRINTS" id="PR00455">
    <property type="entry name" value="HTHTETR"/>
</dbReference>
<dbReference type="InterPro" id="IPR001647">
    <property type="entry name" value="HTH_TetR"/>
</dbReference>
<organism evidence="4 5">
    <name type="scientific">Thalassolituus marinus</name>
    <dbReference type="NCBI Taxonomy" id="671053"/>
    <lineage>
        <taxon>Bacteria</taxon>
        <taxon>Pseudomonadati</taxon>
        <taxon>Pseudomonadota</taxon>
        <taxon>Gammaproteobacteria</taxon>
        <taxon>Oceanospirillales</taxon>
        <taxon>Oceanospirillaceae</taxon>
        <taxon>Thalassolituus</taxon>
    </lineage>
</organism>
<gene>
    <name evidence="4" type="ORF">I9W95_08270</name>
</gene>
<keyword evidence="5" id="KW-1185">Reference proteome</keyword>
<dbReference type="Gene3D" id="1.10.357.10">
    <property type="entry name" value="Tetracycline Repressor, domain 2"/>
    <property type="match status" value="1"/>
</dbReference>
<comment type="caution">
    <text evidence="4">The sequence shown here is derived from an EMBL/GenBank/DDBJ whole genome shotgun (WGS) entry which is preliminary data.</text>
</comment>
<dbReference type="EMBL" id="JAEDAH010000042">
    <property type="protein sequence ID" value="MCA6063601.1"/>
    <property type="molecule type" value="Genomic_DNA"/>
</dbReference>
<reference evidence="4 5" key="1">
    <citation type="submission" date="2020-12" db="EMBL/GenBank/DDBJ databases">
        <title>Novel Thalassolituus-related marine hydrocarbonoclastic bacteria mediated algae-derived hydrocarbons mineralization in twilight zone of the northern South China Sea.</title>
        <authorList>
            <person name="Dong C."/>
        </authorList>
    </citation>
    <scope>NUCLEOTIDE SEQUENCE [LARGE SCALE GENOMIC DNA]</scope>
    <source>
        <strain evidence="4 5">IMCC1826</strain>
    </source>
</reference>
<dbReference type="PROSITE" id="PS50977">
    <property type="entry name" value="HTH_TETR_2"/>
    <property type="match status" value="1"/>
</dbReference>
<feature type="domain" description="HTH tetR-type" evidence="3">
    <location>
        <begin position="1"/>
        <end position="61"/>
    </location>
</feature>
<dbReference type="PANTHER" id="PTHR30055">
    <property type="entry name" value="HTH-TYPE TRANSCRIPTIONAL REGULATOR RUTR"/>
    <property type="match status" value="1"/>
</dbReference>
<proteinExistence type="predicted"/>
<accession>A0ABS7ZT85</accession>
<evidence type="ECO:0000256" key="2">
    <source>
        <dbReference type="PROSITE-ProRule" id="PRU00335"/>
    </source>
</evidence>
<evidence type="ECO:0000313" key="4">
    <source>
        <dbReference type="EMBL" id="MCA6063601.1"/>
    </source>
</evidence>
<dbReference type="Proteomes" id="UP000714380">
    <property type="component" value="Unassembled WGS sequence"/>
</dbReference>
<dbReference type="InterPro" id="IPR050109">
    <property type="entry name" value="HTH-type_TetR-like_transc_reg"/>
</dbReference>
<evidence type="ECO:0000256" key="1">
    <source>
        <dbReference type="ARBA" id="ARBA00023125"/>
    </source>
</evidence>
<evidence type="ECO:0000313" key="5">
    <source>
        <dbReference type="Proteomes" id="UP000714380"/>
    </source>
</evidence>
<dbReference type="Pfam" id="PF00440">
    <property type="entry name" value="TetR_N"/>
    <property type="match status" value="1"/>
</dbReference>
<name>A0ABS7ZT85_9GAMM</name>
<dbReference type="InterPro" id="IPR054422">
    <property type="entry name" value="TetR-like_HI_0893_C"/>
</dbReference>
<keyword evidence="1 2" id="KW-0238">DNA-binding</keyword>